<evidence type="ECO:0000256" key="8">
    <source>
        <dbReference type="ARBA" id="ARBA00023284"/>
    </source>
</evidence>
<dbReference type="GO" id="GO:0045454">
    <property type="term" value="P:cell redox homeostasis"/>
    <property type="evidence" value="ECO:0007669"/>
    <property type="project" value="InterPro"/>
</dbReference>
<dbReference type="InterPro" id="IPR023753">
    <property type="entry name" value="FAD/NAD-binding_dom"/>
</dbReference>
<dbReference type="GO" id="GO:0006749">
    <property type="term" value="P:glutathione metabolic process"/>
    <property type="evidence" value="ECO:0007669"/>
    <property type="project" value="InterPro"/>
</dbReference>
<evidence type="ECO:0000259" key="16">
    <source>
        <dbReference type="Pfam" id="PF07992"/>
    </source>
</evidence>
<comment type="function">
    <text evidence="14">Catalyzes the reduction of glutathione disulfide (GSSG) to reduced glutathione (GSH).</text>
</comment>
<dbReference type="Pfam" id="PF07992">
    <property type="entry name" value="Pyr_redox_2"/>
    <property type="match status" value="1"/>
</dbReference>
<keyword evidence="18" id="KW-1185">Reference proteome</keyword>
<feature type="binding site" evidence="11">
    <location>
        <position position="263"/>
    </location>
    <ligand>
        <name>NAD(+)</name>
        <dbReference type="ChEBI" id="CHEBI:57540"/>
    </ligand>
</feature>
<proteinExistence type="inferred from homology"/>
<evidence type="ECO:0000256" key="6">
    <source>
        <dbReference type="ARBA" id="ARBA00023002"/>
    </source>
</evidence>
<dbReference type="GO" id="GO:0005829">
    <property type="term" value="C:cytosol"/>
    <property type="evidence" value="ECO:0007669"/>
    <property type="project" value="TreeGrafter"/>
</dbReference>
<dbReference type="EC" id="1.8.1.7" evidence="14"/>
<evidence type="ECO:0000256" key="12">
    <source>
        <dbReference type="PIRSR" id="PIRSR000350-4"/>
    </source>
</evidence>
<feature type="binding site" evidence="11">
    <location>
        <position position="304"/>
    </location>
    <ligand>
        <name>FAD</name>
        <dbReference type="ChEBI" id="CHEBI:57692"/>
    </ligand>
</feature>
<evidence type="ECO:0000256" key="4">
    <source>
        <dbReference type="ARBA" id="ARBA00022827"/>
    </source>
</evidence>
<keyword evidence="4 11" id="KW-0274">FAD</keyword>
<dbReference type="GO" id="GO:0050660">
    <property type="term" value="F:flavin adenine dinucleotide binding"/>
    <property type="evidence" value="ECO:0007669"/>
    <property type="project" value="InterPro"/>
</dbReference>
<dbReference type="InterPro" id="IPR046952">
    <property type="entry name" value="GSHR/TRXR-like"/>
</dbReference>
<dbReference type="PRINTS" id="PR00411">
    <property type="entry name" value="PNDRDTASEI"/>
</dbReference>
<evidence type="ECO:0000256" key="9">
    <source>
        <dbReference type="ARBA" id="ARBA00049142"/>
    </source>
</evidence>
<evidence type="ECO:0000256" key="1">
    <source>
        <dbReference type="ARBA" id="ARBA00007532"/>
    </source>
</evidence>
<feature type="binding site" evidence="11">
    <location>
        <position position="52"/>
    </location>
    <ligand>
        <name>FAD</name>
        <dbReference type="ChEBI" id="CHEBI:57692"/>
    </ligand>
</feature>
<evidence type="ECO:0000313" key="18">
    <source>
        <dbReference type="Proteomes" id="UP000319255"/>
    </source>
</evidence>
<dbReference type="InterPro" id="IPR036188">
    <property type="entry name" value="FAD/NAD-bd_sf"/>
</dbReference>
<keyword evidence="11" id="KW-0547">Nucleotide-binding</keyword>
<dbReference type="Proteomes" id="UP000319255">
    <property type="component" value="Unassembled WGS sequence"/>
</dbReference>
<name>A0A501X1A9_9RHOB</name>
<feature type="binding site" evidence="11">
    <location>
        <begin position="175"/>
        <end position="182"/>
    </location>
    <ligand>
        <name>NAD(+)</name>
        <dbReference type="ChEBI" id="CHEBI:57540"/>
    </ligand>
</feature>
<gene>
    <name evidence="17" type="primary">gor</name>
    <name evidence="17" type="ORF">FJM51_00385</name>
</gene>
<dbReference type="OrthoDB" id="9776382at2"/>
<dbReference type="Gene3D" id="3.30.390.30">
    <property type="match status" value="1"/>
</dbReference>
<comment type="subunit">
    <text evidence="2">Homodimer.</text>
</comment>
<organism evidence="17 18">
    <name type="scientific">Amaricoccus solimangrovi</name>
    <dbReference type="NCBI Taxonomy" id="2589815"/>
    <lineage>
        <taxon>Bacteria</taxon>
        <taxon>Pseudomonadati</taxon>
        <taxon>Pseudomonadota</taxon>
        <taxon>Alphaproteobacteria</taxon>
        <taxon>Rhodobacterales</taxon>
        <taxon>Paracoccaceae</taxon>
        <taxon>Amaricoccus</taxon>
    </lineage>
</organism>
<reference evidence="17 18" key="1">
    <citation type="submission" date="2019-06" db="EMBL/GenBank/DDBJ databases">
        <title>A novel bacterium of genus Amaricoccus, isolated from marine sediment.</title>
        <authorList>
            <person name="Huang H."/>
            <person name="Mo K."/>
            <person name="Hu Y."/>
        </authorList>
    </citation>
    <scope>NUCLEOTIDE SEQUENCE [LARGE SCALE GENOMIC DNA]</scope>
    <source>
        <strain evidence="17 18">HB172011</strain>
    </source>
</reference>
<feature type="active site" description="Proton acceptor" evidence="10">
    <location>
        <position position="435"/>
    </location>
</feature>
<evidence type="ECO:0000256" key="10">
    <source>
        <dbReference type="PIRSR" id="PIRSR000350-2"/>
    </source>
</evidence>
<dbReference type="EMBL" id="VFRP01000001">
    <property type="protein sequence ID" value="TPE53546.1"/>
    <property type="molecule type" value="Genomic_DNA"/>
</dbReference>
<dbReference type="NCBIfam" id="TIGR01424">
    <property type="entry name" value="gluta_reduc_2"/>
    <property type="match status" value="1"/>
</dbReference>
<dbReference type="RefSeq" id="WP_140452124.1">
    <property type="nucleotide sequence ID" value="NZ_VFRP01000001.1"/>
</dbReference>
<keyword evidence="5 14" id="KW-0521">NADP</keyword>
<dbReference type="PANTHER" id="PTHR42737">
    <property type="entry name" value="GLUTATHIONE REDUCTASE"/>
    <property type="match status" value="1"/>
</dbReference>
<evidence type="ECO:0000256" key="7">
    <source>
        <dbReference type="ARBA" id="ARBA00023157"/>
    </source>
</evidence>
<dbReference type="InterPro" id="IPR006324">
    <property type="entry name" value="GSHR"/>
</dbReference>
<comment type="cofactor">
    <cofactor evidence="11">
        <name>FAD</name>
        <dbReference type="ChEBI" id="CHEBI:57692"/>
    </cofactor>
    <text evidence="11">Binds 1 FAD per subunit.</text>
</comment>
<comment type="catalytic activity">
    <reaction evidence="9 14">
        <text>2 glutathione + NADP(+) = glutathione disulfide + NADPH + H(+)</text>
        <dbReference type="Rhea" id="RHEA:11740"/>
        <dbReference type="ChEBI" id="CHEBI:15378"/>
        <dbReference type="ChEBI" id="CHEBI:57783"/>
        <dbReference type="ChEBI" id="CHEBI:57925"/>
        <dbReference type="ChEBI" id="CHEBI:58297"/>
        <dbReference type="ChEBI" id="CHEBI:58349"/>
        <dbReference type="EC" id="1.8.1.7"/>
    </reaction>
</comment>
<dbReference type="GO" id="GO:0050661">
    <property type="term" value="F:NADP binding"/>
    <property type="evidence" value="ECO:0007669"/>
    <property type="project" value="InterPro"/>
</dbReference>
<dbReference type="InterPro" id="IPR004099">
    <property type="entry name" value="Pyr_nucl-diS_OxRdtase_dimer"/>
</dbReference>
<dbReference type="PANTHER" id="PTHR42737:SF2">
    <property type="entry name" value="GLUTATHIONE REDUCTASE"/>
    <property type="match status" value="1"/>
</dbReference>
<evidence type="ECO:0000256" key="13">
    <source>
        <dbReference type="RuleBase" id="RU003691"/>
    </source>
</evidence>
<dbReference type="GO" id="GO:0004362">
    <property type="term" value="F:glutathione-disulfide reductase (NADPH) activity"/>
    <property type="evidence" value="ECO:0007669"/>
    <property type="project" value="UniProtKB-EC"/>
</dbReference>
<keyword evidence="3 13" id="KW-0285">Flavoprotein</keyword>
<sequence>MSGFDFDLFVIGAGSAGVRAARVAAEHGARVAVAEEYRYGGTCVIRGCVPKKLMVYASGFSEMIEDAAAYGWNLGPASFDWPRFLAAKDHEIARLEGIYKSVLERAGAEVFHQRASLVDPHRVRIADGREFSTGHVLIATGGAPFVPDIPGAELGVTSNEMFELSDLPRRAIVVGGGYIACEFAGILNGLGVEVTQLYRRERILRGFDEDVRVHVEEAMRARGVDIWIGADVTALRRAEGGEIVATLDQGGEIETDLVLFATGRRPNTGGLGLAELGVRFRDDGAIAVDEWSQTAVPSIYAAGDVTGRAELTPVAIREGQAFAETVFGGTPVRPEHVLIPTAVFTQPEIGTVGLTEAEARGKGEVEIYRAAFRPMLNILAGRDEKMLMKLVVGAGRRVLGCHIVGHGAGEMIQLAAVAIRMGATKEDFDRTIAVHPTAAEELVTMRTPVA</sequence>
<dbReference type="Pfam" id="PF02852">
    <property type="entry name" value="Pyr_redox_dim"/>
    <property type="match status" value="1"/>
</dbReference>
<dbReference type="NCBIfam" id="NF004776">
    <property type="entry name" value="PRK06116.1"/>
    <property type="match status" value="1"/>
</dbReference>
<feature type="domain" description="Pyridine nucleotide-disulphide oxidoreductase dimerisation" evidence="15">
    <location>
        <begin position="339"/>
        <end position="445"/>
    </location>
</feature>
<keyword evidence="7" id="KW-1015">Disulfide bond</keyword>
<dbReference type="InterPro" id="IPR001100">
    <property type="entry name" value="Pyr_nuc-diS_OxRdtase"/>
</dbReference>
<comment type="caution">
    <text evidence="17">The sequence shown here is derived from an EMBL/GenBank/DDBJ whole genome shotgun (WGS) entry which is preliminary data.</text>
</comment>
<dbReference type="PRINTS" id="PR00368">
    <property type="entry name" value="FADPNR"/>
</dbReference>
<dbReference type="InterPro" id="IPR012999">
    <property type="entry name" value="Pyr_OxRdtase_I_AS"/>
</dbReference>
<dbReference type="Gene3D" id="3.50.50.60">
    <property type="entry name" value="FAD/NAD(P)-binding domain"/>
    <property type="match status" value="2"/>
</dbReference>
<dbReference type="AlphaFoldDB" id="A0A501X1A9"/>
<feature type="domain" description="FAD/NAD(P)-binding" evidence="16">
    <location>
        <begin position="6"/>
        <end position="319"/>
    </location>
</feature>
<evidence type="ECO:0000256" key="2">
    <source>
        <dbReference type="ARBA" id="ARBA00011738"/>
    </source>
</evidence>
<keyword evidence="8 13" id="KW-0676">Redox-active center</keyword>
<evidence type="ECO:0000256" key="11">
    <source>
        <dbReference type="PIRSR" id="PIRSR000350-3"/>
    </source>
</evidence>
<dbReference type="SUPFAM" id="SSF55424">
    <property type="entry name" value="FAD/NAD-linked reductases, dimerisation (C-terminal) domain"/>
    <property type="match status" value="1"/>
</dbReference>
<dbReference type="InterPro" id="IPR016156">
    <property type="entry name" value="FAD/NAD-linked_Rdtase_dimer_sf"/>
</dbReference>
<evidence type="ECO:0000256" key="14">
    <source>
        <dbReference type="RuleBase" id="RU365040"/>
    </source>
</evidence>
<evidence type="ECO:0000256" key="3">
    <source>
        <dbReference type="ARBA" id="ARBA00022630"/>
    </source>
</evidence>
<accession>A0A501X1A9</accession>
<dbReference type="SUPFAM" id="SSF51905">
    <property type="entry name" value="FAD/NAD(P)-binding domain"/>
    <property type="match status" value="1"/>
</dbReference>
<evidence type="ECO:0000259" key="15">
    <source>
        <dbReference type="Pfam" id="PF02852"/>
    </source>
</evidence>
<keyword evidence="6 13" id="KW-0560">Oxidoreductase</keyword>
<evidence type="ECO:0000256" key="5">
    <source>
        <dbReference type="ARBA" id="ARBA00022857"/>
    </source>
</evidence>
<dbReference type="GO" id="GO:0034599">
    <property type="term" value="P:cellular response to oxidative stress"/>
    <property type="evidence" value="ECO:0007669"/>
    <property type="project" value="TreeGrafter"/>
</dbReference>
<dbReference type="PROSITE" id="PS00076">
    <property type="entry name" value="PYRIDINE_REDOX_1"/>
    <property type="match status" value="1"/>
</dbReference>
<evidence type="ECO:0000313" key="17">
    <source>
        <dbReference type="EMBL" id="TPE53546.1"/>
    </source>
</evidence>
<feature type="disulfide bond" description="Redox-active" evidence="12">
    <location>
        <begin position="43"/>
        <end position="48"/>
    </location>
</feature>
<keyword evidence="11" id="KW-0520">NAD</keyword>
<dbReference type="PIRSF" id="PIRSF000350">
    <property type="entry name" value="Mercury_reductase_MerA"/>
    <property type="match status" value="1"/>
</dbReference>
<comment type="similarity">
    <text evidence="1 13">Belongs to the class-I pyridine nucleotide-disulfide oxidoreductase family.</text>
</comment>
<protein>
    <recommendedName>
        <fullName evidence="14">Glutathione reductase</fullName>
        <shortName evidence="14">GRase</shortName>
        <ecNumber evidence="14">1.8.1.7</ecNumber>
    </recommendedName>
</protein>